<proteinExistence type="inferred from homology"/>
<dbReference type="GO" id="GO:0004713">
    <property type="term" value="F:protein tyrosine kinase activity"/>
    <property type="evidence" value="ECO:0007669"/>
    <property type="project" value="TreeGrafter"/>
</dbReference>
<dbReference type="InterPro" id="IPR050339">
    <property type="entry name" value="CC_SR_Kinase"/>
</dbReference>
<feature type="compositionally biased region" description="Low complexity" evidence="6">
    <location>
        <begin position="496"/>
        <end position="505"/>
    </location>
</feature>
<dbReference type="GO" id="GO:0005524">
    <property type="term" value="F:ATP binding"/>
    <property type="evidence" value="ECO:0007669"/>
    <property type="project" value="UniProtKB-KW"/>
</dbReference>
<dbReference type="GO" id="GO:0110031">
    <property type="term" value="P:negative regulation of G2/MI transition of meiotic cell cycle"/>
    <property type="evidence" value="ECO:0007669"/>
    <property type="project" value="TreeGrafter"/>
</dbReference>
<comment type="caution">
    <text evidence="8">The sequence shown here is derived from an EMBL/GenBank/DDBJ whole genome shotgun (WGS) entry which is preliminary data.</text>
</comment>
<keyword evidence="9" id="KW-1185">Reference proteome</keyword>
<sequence length="1246" mass="134610">MAFSNSGGTLTIPSPTHVHHAEPQIKSLRRSLSRSPSKFNLARTHSAASTTSQQSFCSLSSDSSFSGQTPQSPCPQGAPSSAIPAPSRSTPTPGALPSLRSSTAKQVSSTPGSFFPSTTPGKATSIFATPQASQQNKSQYQPASTFSGNFQHPAVSSSSSQQRQDQLLASQQKTRTPFAPAPPRTGIRLSLRSARFKGSNSSARASSRNRTPPRSPLKRALSISSDSGNSTTTPTNTPPQHLASGQENKPVTLFPPLSPIPARTVDRGNRHSMHLDISGASNQTIFKLFESTTPEGLPASSTASPLKRSDATMDFDQPSLDSPVAKRRSVHGFGGLGVPENFNIFDQDLSPANQTFEVHRDEDSFDKEYLLTGAPNSRLDTPASPTPHHQFPRRSGSLRRTAHQRISGRDSWGRRQAAQNMANANNNDVATPLNKNSRPRLTMDIMTNQAREGPFTGFPGAPGFDKPSYPHPLSRAITNSSSNSSAPDESPTPQFAAPARPNRANEPVNFAKSLPLGSRPPMFPEAVQTPRFDLSKRPMAGPASTGLVSKMQTLPYEESIDAANKVAMPDTPCKKPYNNFATFPPNGSSGKTRHPRPTFDIAATPFNPAVKQSGTFGNPRRVPSLFSQFRASNGHNRSGSTISVEAEDRKLGDEVGADDFPPTPTKISSAHRQQFSTPRGSDSPTSRFAVPTSAVGNSLSRRSSFSGNCKSKNVHYGRSFVSSGGSPQQRSARVYVAASRSLTQAVLPASQYESEAPDTPCPALWRVAFETPAAPNTRTKTVAASPLDRFEFHHSATPHTPRGVAPPDPSSLSISNNGDGGHMSMPPPATPTTRHDSSVASRRVITPINSTAAVDLDEVLVQSFDNVSEIGSGEFSKVYRVVSHRRQSAPTYSLTATPVEQLPSSPGPQVFAVKKITMPLGNRDRQEKLREASILGSLSHDNVVRFVRAWEQLGHLYIQTEFCEIGNLSSYLLEVGKNGRLDDFRIWKMILEIGAGLEHIHDSGFIHLDMKPANVLIDNEGVLKIGDFGLASAWPANNSIEGEGDREYIAPEVLEGRYDKPADVFALGLIVLEIAGNVRLPGNGPTWRGLRTGSLKTVPTLTYDPINGSPIVTTSPDIGLEKSTPHRNSGRRRLFNTKKSAQKARKLDPREDAPEFMTNMDHTSSLDRVVHWMISPRPEDRPTIQQVLLVEGSLYVSAHRQAGAAIFEGKYGPRQPSYQPNYRLPTLTDSPASSTMSDGDTVMTDV</sequence>
<feature type="compositionally biased region" description="Polar residues" evidence="6">
    <location>
        <begin position="1"/>
        <end position="14"/>
    </location>
</feature>
<feature type="region of interest" description="Disordered" evidence="6">
    <location>
        <begin position="373"/>
        <end position="415"/>
    </location>
</feature>
<dbReference type="InterPro" id="IPR011009">
    <property type="entry name" value="Kinase-like_dom_sf"/>
</dbReference>
<feature type="compositionally biased region" description="Polar residues" evidence="6">
    <location>
        <begin position="292"/>
        <end position="304"/>
    </location>
</feature>
<dbReference type="PANTHER" id="PTHR11042">
    <property type="entry name" value="EUKARYOTIC TRANSLATION INITIATION FACTOR 2-ALPHA KINASE EIF2-ALPHA KINASE -RELATED"/>
    <property type="match status" value="1"/>
</dbReference>
<evidence type="ECO:0000259" key="7">
    <source>
        <dbReference type="PROSITE" id="PS50011"/>
    </source>
</evidence>
<feature type="compositionally biased region" description="Low complexity" evidence="6">
    <location>
        <begin position="46"/>
        <end position="66"/>
    </location>
</feature>
<feature type="region of interest" description="Disordered" evidence="6">
    <location>
        <begin position="292"/>
        <end position="323"/>
    </location>
</feature>
<dbReference type="PROSITE" id="PS00108">
    <property type="entry name" value="PROTEIN_KINASE_ST"/>
    <property type="match status" value="1"/>
</dbReference>
<evidence type="ECO:0000256" key="6">
    <source>
        <dbReference type="SAM" id="MobiDB-lite"/>
    </source>
</evidence>
<feature type="compositionally biased region" description="Polar residues" evidence="6">
    <location>
        <begin position="628"/>
        <end position="643"/>
    </location>
</feature>
<keyword evidence="4" id="KW-0067">ATP-binding</keyword>
<feature type="compositionally biased region" description="Low complexity" evidence="6">
    <location>
        <begin position="108"/>
        <end position="121"/>
    </location>
</feature>
<dbReference type="Pfam" id="PF00069">
    <property type="entry name" value="Pkinase"/>
    <property type="match status" value="1"/>
</dbReference>
<feature type="compositionally biased region" description="Basic residues" evidence="6">
    <location>
        <begin position="390"/>
        <end position="403"/>
    </location>
</feature>
<dbReference type="EMBL" id="JAKWBI020000759">
    <property type="protein sequence ID" value="KAJ2892650.1"/>
    <property type="molecule type" value="Genomic_DNA"/>
</dbReference>
<feature type="region of interest" description="Disordered" evidence="6">
    <location>
        <begin position="628"/>
        <end position="710"/>
    </location>
</feature>
<dbReference type="InterPro" id="IPR008271">
    <property type="entry name" value="Ser/Thr_kinase_AS"/>
</dbReference>
<dbReference type="Proteomes" id="UP001201980">
    <property type="component" value="Unassembled WGS sequence"/>
</dbReference>
<feature type="compositionally biased region" description="Polar residues" evidence="6">
    <location>
        <begin position="694"/>
        <end position="710"/>
    </location>
</feature>
<evidence type="ECO:0000256" key="2">
    <source>
        <dbReference type="ARBA" id="ARBA00022741"/>
    </source>
</evidence>
<dbReference type="PROSITE" id="PS50011">
    <property type="entry name" value="PROTEIN_KINASE_DOM"/>
    <property type="match status" value="1"/>
</dbReference>
<dbReference type="InterPro" id="IPR000719">
    <property type="entry name" value="Prot_kinase_dom"/>
</dbReference>
<evidence type="ECO:0000256" key="1">
    <source>
        <dbReference type="ARBA" id="ARBA00022679"/>
    </source>
</evidence>
<evidence type="ECO:0000256" key="4">
    <source>
        <dbReference type="ARBA" id="ARBA00022840"/>
    </source>
</evidence>
<feature type="region of interest" description="Disordered" evidence="6">
    <location>
        <begin position="793"/>
        <end position="839"/>
    </location>
</feature>
<feature type="region of interest" description="Disordered" evidence="6">
    <location>
        <begin position="1"/>
        <end position="266"/>
    </location>
</feature>
<keyword evidence="1" id="KW-0808">Transferase</keyword>
<feature type="compositionally biased region" description="Low complexity" evidence="6">
    <location>
        <begin position="453"/>
        <end position="464"/>
    </location>
</feature>
<gene>
    <name evidence="8" type="ORF">MKZ38_009494</name>
</gene>
<evidence type="ECO:0000256" key="5">
    <source>
        <dbReference type="ARBA" id="ARBA00037982"/>
    </source>
</evidence>
<feature type="compositionally biased region" description="Low complexity" evidence="6">
    <location>
        <begin position="199"/>
        <end position="212"/>
    </location>
</feature>
<feature type="region of interest" description="Disordered" evidence="6">
    <location>
        <begin position="1222"/>
        <end position="1246"/>
    </location>
</feature>
<dbReference type="GO" id="GO:0005634">
    <property type="term" value="C:nucleus"/>
    <property type="evidence" value="ECO:0007669"/>
    <property type="project" value="TreeGrafter"/>
</dbReference>
<dbReference type="GO" id="GO:0005737">
    <property type="term" value="C:cytoplasm"/>
    <property type="evidence" value="ECO:0007669"/>
    <property type="project" value="TreeGrafter"/>
</dbReference>
<evidence type="ECO:0000313" key="8">
    <source>
        <dbReference type="EMBL" id="KAJ2892650.1"/>
    </source>
</evidence>
<name>A0AAD5WM22_9PEZI</name>
<feature type="compositionally biased region" description="Low complexity" evidence="6">
    <location>
        <begin position="78"/>
        <end position="93"/>
    </location>
</feature>
<feature type="region of interest" description="Disordered" evidence="6">
    <location>
        <begin position="450"/>
        <end position="521"/>
    </location>
</feature>
<dbReference type="PANTHER" id="PTHR11042:SF196">
    <property type="entry name" value="MITOSIS INHIBITOR PROTEIN KINASE SWE1"/>
    <property type="match status" value="1"/>
</dbReference>
<feature type="compositionally biased region" description="Polar residues" evidence="6">
    <location>
        <begin position="126"/>
        <end position="150"/>
    </location>
</feature>
<evidence type="ECO:0000256" key="3">
    <source>
        <dbReference type="ARBA" id="ARBA00022777"/>
    </source>
</evidence>
<organism evidence="8 9">
    <name type="scientific">Zalerion maritima</name>
    <dbReference type="NCBI Taxonomy" id="339359"/>
    <lineage>
        <taxon>Eukaryota</taxon>
        <taxon>Fungi</taxon>
        <taxon>Dikarya</taxon>
        <taxon>Ascomycota</taxon>
        <taxon>Pezizomycotina</taxon>
        <taxon>Sordariomycetes</taxon>
        <taxon>Lulworthiomycetidae</taxon>
        <taxon>Lulworthiales</taxon>
        <taxon>Lulworthiaceae</taxon>
        <taxon>Zalerion</taxon>
    </lineage>
</organism>
<feature type="region of interest" description="Disordered" evidence="6">
    <location>
        <begin position="1114"/>
        <end position="1158"/>
    </location>
</feature>
<dbReference type="SUPFAM" id="SSF56112">
    <property type="entry name" value="Protein kinase-like (PK-like)"/>
    <property type="match status" value="1"/>
</dbReference>
<feature type="compositionally biased region" description="Polar residues" evidence="6">
    <location>
        <begin position="665"/>
        <end position="686"/>
    </location>
</feature>
<feature type="compositionally biased region" description="Low complexity" evidence="6">
    <location>
        <begin position="156"/>
        <end position="178"/>
    </location>
</feature>
<accession>A0AAD5WM22</accession>
<feature type="compositionally biased region" description="Polar residues" evidence="6">
    <location>
        <begin position="1227"/>
        <end position="1238"/>
    </location>
</feature>
<evidence type="ECO:0000313" key="9">
    <source>
        <dbReference type="Proteomes" id="UP001201980"/>
    </source>
</evidence>
<dbReference type="AlphaFoldDB" id="A0AAD5WM22"/>
<feature type="domain" description="Protein kinase" evidence="7">
    <location>
        <begin position="864"/>
        <end position="1196"/>
    </location>
</feature>
<reference evidence="8" key="1">
    <citation type="submission" date="2022-07" db="EMBL/GenBank/DDBJ databases">
        <title>Draft genome sequence of Zalerion maritima ATCC 34329, a (micro)plastics degrading marine fungus.</title>
        <authorList>
            <person name="Paco A."/>
            <person name="Goncalves M.F.M."/>
            <person name="Rocha-Santos T.A.P."/>
            <person name="Alves A."/>
        </authorList>
    </citation>
    <scope>NUCLEOTIDE SEQUENCE</scope>
    <source>
        <strain evidence="8">ATCC 34329</strain>
    </source>
</reference>
<keyword evidence="3 8" id="KW-0418">Kinase</keyword>
<protein>
    <submittedName>
        <fullName evidence="8">Protein kinase</fullName>
    </submittedName>
</protein>
<comment type="similarity">
    <text evidence="5">Belongs to the protein kinase superfamily. Ser/Thr protein kinase family. GCN2 subfamily.</text>
</comment>
<feature type="compositionally biased region" description="Basic residues" evidence="6">
    <location>
        <begin position="1128"/>
        <end position="1144"/>
    </location>
</feature>
<dbReference type="SMART" id="SM00220">
    <property type="entry name" value="S_TKc"/>
    <property type="match status" value="1"/>
</dbReference>
<dbReference type="Gene3D" id="1.10.510.10">
    <property type="entry name" value="Transferase(Phosphotransferase) domain 1"/>
    <property type="match status" value="1"/>
</dbReference>
<dbReference type="Gene3D" id="3.30.200.20">
    <property type="entry name" value="Phosphorylase Kinase, domain 1"/>
    <property type="match status" value="1"/>
</dbReference>
<keyword evidence="2" id="KW-0547">Nucleotide-binding</keyword>